<sequence length="292" mass="31267">MVKKGIFVILAVLLILPFVTAQNIGVNIGEPLSLRAGVSTGVVIGDVLITNVNSSEFWDNRDTPADILLNELRDVLASSPTINQVLTFNLTDWIAKDIGTLAGSNGTVNNTNICYTNSTNTFTKSQIIVGNLNVTGNITGNKFHAFIHKHNASGQVISIPTDNVWFNMSFSGGDPFFFNGFHINSDNMTLVAEVGGLYMLSYHISFAGSGSGVYEFGILDAANIRIRGTGSTRSTTVGGGFGVVSTTTVMNISVNQEVHLGVLDSESPARDITITHMKMAMIRIGDIEMDEA</sequence>
<reference evidence="1" key="1">
    <citation type="journal article" date="2015" name="Nature">
        <title>Complex archaea that bridge the gap between prokaryotes and eukaryotes.</title>
        <authorList>
            <person name="Spang A."/>
            <person name="Saw J.H."/>
            <person name="Jorgensen S.L."/>
            <person name="Zaremba-Niedzwiedzka K."/>
            <person name="Martijn J."/>
            <person name="Lind A.E."/>
            <person name="van Eijk R."/>
            <person name="Schleper C."/>
            <person name="Guy L."/>
            <person name="Ettema T.J."/>
        </authorList>
    </citation>
    <scope>NUCLEOTIDE SEQUENCE</scope>
</reference>
<gene>
    <name evidence="1" type="ORF">LCGC14_1745110</name>
</gene>
<proteinExistence type="predicted"/>
<name>A0A0F9H5K9_9ZZZZ</name>
<evidence type="ECO:0000313" key="1">
    <source>
        <dbReference type="EMBL" id="KKM06325.1"/>
    </source>
</evidence>
<organism evidence="1">
    <name type="scientific">marine sediment metagenome</name>
    <dbReference type="NCBI Taxonomy" id="412755"/>
    <lineage>
        <taxon>unclassified sequences</taxon>
        <taxon>metagenomes</taxon>
        <taxon>ecological metagenomes</taxon>
    </lineage>
</organism>
<comment type="caution">
    <text evidence="1">The sequence shown here is derived from an EMBL/GenBank/DDBJ whole genome shotgun (WGS) entry which is preliminary data.</text>
</comment>
<protein>
    <submittedName>
        <fullName evidence="1">Uncharacterized protein</fullName>
    </submittedName>
</protein>
<accession>A0A0F9H5K9</accession>
<dbReference type="EMBL" id="LAZR01016021">
    <property type="protein sequence ID" value="KKM06325.1"/>
    <property type="molecule type" value="Genomic_DNA"/>
</dbReference>
<dbReference type="AlphaFoldDB" id="A0A0F9H5K9"/>